<evidence type="ECO:0000313" key="1">
    <source>
        <dbReference type="Proteomes" id="UP000095286"/>
    </source>
</evidence>
<reference evidence="2" key="1">
    <citation type="submission" date="2016-11" db="UniProtKB">
        <authorList>
            <consortium name="WormBaseParasite"/>
        </authorList>
    </citation>
    <scope>IDENTIFICATION</scope>
    <source>
        <strain evidence="2">KR3021</strain>
    </source>
</reference>
<dbReference type="WBParaSite" id="RSKR_0000251200.1">
    <property type="protein sequence ID" value="RSKR_0000251200.1"/>
    <property type="gene ID" value="RSKR_0000251200"/>
</dbReference>
<sequence length="508" mass="59120">MAIKQEDCLVVALWGCNIVERSVEEAGICYETSLIRDKLVLRKCTLPVYRQPQSSSGESSDTEEDVDVDNSALFDEDTAAYRKMLIRLEPADWKEFDHYKILGLSKLRYKANATDIKNAYRKKVLIYHPDKSKQKSALTKGQMELAFGCIQKSYELLGDTIEKRHSYDSVDPEFNDSIPSEKSINAENIFRTLGPVFEMNARFSKKQPVPLFGDANSTRAFVEDFYDFWIHFESWREFSYLDEEDSSKGEDRWERREIDKGNKSKRDKLRKDDQKRVTGLIEMAHNKDPRLSVFKEEDKKNKLNEKERKKKELARKREEEKLRFEQECIEYKRKEEEKKKAEIEAKKKAAADKIHQEEAIKNEHVWSKEEIELLVKATRLYPPGTSERWQQIADYINSHKKDKSFTKTTKAVIKYIRDKSTIGIANGCGIENKAPLKGEENGTEEVDEEWTATEQKDFETAIKANKTNKDDDKWDKIAAAVGTKSKKECIKRFKELVAKIKAKRAAEE</sequence>
<accession>A0AC35TNG0</accession>
<dbReference type="Proteomes" id="UP000095286">
    <property type="component" value="Unplaced"/>
</dbReference>
<protein>
    <submittedName>
        <fullName evidence="2">DnaJ homolog subfamily C member 2</fullName>
    </submittedName>
</protein>
<proteinExistence type="predicted"/>
<evidence type="ECO:0000313" key="2">
    <source>
        <dbReference type="WBParaSite" id="RSKR_0000251200.1"/>
    </source>
</evidence>
<name>A0AC35TNG0_9BILA</name>
<organism evidence="1 2">
    <name type="scientific">Rhabditophanes sp. KR3021</name>
    <dbReference type="NCBI Taxonomy" id="114890"/>
    <lineage>
        <taxon>Eukaryota</taxon>
        <taxon>Metazoa</taxon>
        <taxon>Ecdysozoa</taxon>
        <taxon>Nematoda</taxon>
        <taxon>Chromadorea</taxon>
        <taxon>Rhabditida</taxon>
        <taxon>Tylenchina</taxon>
        <taxon>Panagrolaimomorpha</taxon>
        <taxon>Strongyloidoidea</taxon>
        <taxon>Alloionematidae</taxon>
        <taxon>Rhabditophanes</taxon>
    </lineage>
</organism>